<dbReference type="PROSITE" id="PS01016">
    <property type="entry name" value="GLYCOPROTEASE"/>
    <property type="match status" value="1"/>
</dbReference>
<protein>
    <recommendedName>
        <fullName evidence="1">N(6)-L-threonylcarbamoyladenine synthase</fullName>
        <ecNumber evidence="1">2.3.1.234</ecNumber>
    </recommendedName>
</protein>
<keyword evidence="10" id="KW-1185">Reference proteome</keyword>
<feature type="domain" description="Gcp-like" evidence="8">
    <location>
        <begin position="192"/>
        <end position="268"/>
    </location>
</feature>
<gene>
    <name evidence="9" type="ORF">DM02DRAFT_536434</name>
</gene>
<dbReference type="GO" id="GO:0046872">
    <property type="term" value="F:metal ion binding"/>
    <property type="evidence" value="ECO:0007669"/>
    <property type="project" value="UniProtKB-KW"/>
</dbReference>
<dbReference type="PANTHER" id="PTHR11735:SF6">
    <property type="entry name" value="TRNA N6-ADENOSINE THREONYLCARBAMOYLTRANSFERASE, MITOCHONDRIAL"/>
    <property type="match status" value="1"/>
</dbReference>
<dbReference type="EC" id="2.3.1.234" evidence="1"/>
<dbReference type="PRINTS" id="PR00789">
    <property type="entry name" value="OSIALOPTASE"/>
</dbReference>
<keyword evidence="4 7" id="KW-0479">Metal-binding</keyword>
<keyword evidence="2 7" id="KW-0808">Transferase</keyword>
<keyword evidence="5 7" id="KW-0012">Acyltransferase</keyword>
<dbReference type="SUPFAM" id="SSF53067">
    <property type="entry name" value="Actin-like ATPase domain"/>
    <property type="match status" value="2"/>
</dbReference>
<evidence type="ECO:0000256" key="3">
    <source>
        <dbReference type="ARBA" id="ARBA00022694"/>
    </source>
</evidence>
<evidence type="ECO:0000256" key="5">
    <source>
        <dbReference type="ARBA" id="ARBA00023315"/>
    </source>
</evidence>
<dbReference type="AlphaFoldDB" id="A0A2V1DCL4"/>
<evidence type="ECO:0000259" key="8">
    <source>
        <dbReference type="Pfam" id="PF00814"/>
    </source>
</evidence>
<organism evidence="9 10">
    <name type="scientific">Periconia macrospinosa</name>
    <dbReference type="NCBI Taxonomy" id="97972"/>
    <lineage>
        <taxon>Eukaryota</taxon>
        <taxon>Fungi</taxon>
        <taxon>Dikarya</taxon>
        <taxon>Ascomycota</taxon>
        <taxon>Pezizomycotina</taxon>
        <taxon>Dothideomycetes</taxon>
        <taxon>Pleosporomycetidae</taxon>
        <taxon>Pleosporales</taxon>
        <taxon>Massarineae</taxon>
        <taxon>Periconiaceae</taxon>
        <taxon>Periconia</taxon>
    </lineage>
</organism>
<keyword evidence="3 7" id="KW-0819">tRNA processing</keyword>
<feature type="domain" description="Gcp-like" evidence="8">
    <location>
        <begin position="326"/>
        <end position="458"/>
    </location>
</feature>
<dbReference type="InterPro" id="IPR043129">
    <property type="entry name" value="ATPase_NBD"/>
</dbReference>
<dbReference type="EMBL" id="KZ805481">
    <property type="protein sequence ID" value="PVH95886.1"/>
    <property type="molecule type" value="Genomic_DNA"/>
</dbReference>
<evidence type="ECO:0000313" key="10">
    <source>
        <dbReference type="Proteomes" id="UP000244855"/>
    </source>
</evidence>
<dbReference type="Gene3D" id="3.30.420.40">
    <property type="match status" value="2"/>
</dbReference>
<evidence type="ECO:0000256" key="1">
    <source>
        <dbReference type="ARBA" id="ARBA00012156"/>
    </source>
</evidence>
<dbReference type="GO" id="GO:0072670">
    <property type="term" value="P:mitochondrial tRNA threonylcarbamoyladenosine modification"/>
    <property type="evidence" value="ECO:0007669"/>
    <property type="project" value="TreeGrafter"/>
</dbReference>
<proteinExistence type="inferred from homology"/>
<dbReference type="OrthoDB" id="10259622at2759"/>
<feature type="domain" description="Gcp-like" evidence="8">
    <location>
        <begin position="71"/>
        <end position="169"/>
    </location>
</feature>
<comment type="function">
    <text evidence="7">Required for the formation of a threonylcarbamoyl group on adenosine at position 37 (t(6)A37) in mitochondrial tRNAs that read codons beginning with adenine. Probably involved in the transfer of the threonylcarbamoyl moiety of threonylcarbamoyl-AMP (TC-AMP) to the N6 group of A37. Involved in mitochondrial genome maintenance.</text>
</comment>
<comment type="cofactor">
    <cofactor evidence="7">
        <name>a divalent metal cation</name>
        <dbReference type="ChEBI" id="CHEBI:60240"/>
    </cofactor>
    <text evidence="7">Binds 1 divalent metal cation per subunit.</text>
</comment>
<dbReference type="GO" id="GO:0061711">
    <property type="term" value="F:tRNA N(6)-L-threonylcarbamoyladenine synthase activity"/>
    <property type="evidence" value="ECO:0007669"/>
    <property type="project" value="UniProtKB-EC"/>
</dbReference>
<evidence type="ECO:0000256" key="6">
    <source>
        <dbReference type="ARBA" id="ARBA00048117"/>
    </source>
</evidence>
<evidence type="ECO:0000313" key="9">
    <source>
        <dbReference type="EMBL" id="PVH95886.1"/>
    </source>
</evidence>
<comment type="similarity">
    <text evidence="7">Belongs to the KAE1 / TsaD family.</text>
</comment>
<name>A0A2V1DCL4_9PLEO</name>
<evidence type="ECO:0000256" key="2">
    <source>
        <dbReference type="ARBA" id="ARBA00022679"/>
    </source>
</evidence>
<dbReference type="Pfam" id="PF00814">
    <property type="entry name" value="TsaD"/>
    <property type="match status" value="3"/>
</dbReference>
<comment type="catalytic activity">
    <reaction evidence="6 7">
        <text>L-threonylcarbamoyladenylate + adenosine(37) in tRNA = N(6)-L-threonylcarbamoyladenosine(37) in tRNA + AMP + H(+)</text>
        <dbReference type="Rhea" id="RHEA:37059"/>
        <dbReference type="Rhea" id="RHEA-COMP:10162"/>
        <dbReference type="Rhea" id="RHEA-COMP:10163"/>
        <dbReference type="ChEBI" id="CHEBI:15378"/>
        <dbReference type="ChEBI" id="CHEBI:73682"/>
        <dbReference type="ChEBI" id="CHEBI:74411"/>
        <dbReference type="ChEBI" id="CHEBI:74418"/>
        <dbReference type="ChEBI" id="CHEBI:456215"/>
        <dbReference type="EC" id="2.3.1.234"/>
    </reaction>
</comment>
<dbReference type="PANTHER" id="PTHR11735">
    <property type="entry name" value="TRNA N6-ADENOSINE THREONYLCARBAMOYLTRANSFERASE"/>
    <property type="match status" value="1"/>
</dbReference>
<accession>A0A2V1DCL4</accession>
<dbReference type="Proteomes" id="UP000244855">
    <property type="component" value="Unassembled WGS sequence"/>
</dbReference>
<dbReference type="GO" id="GO:0005739">
    <property type="term" value="C:mitochondrion"/>
    <property type="evidence" value="ECO:0007669"/>
    <property type="project" value="UniProtKB-SubCell"/>
</dbReference>
<dbReference type="InterPro" id="IPR017860">
    <property type="entry name" value="Peptidase_M22_CS"/>
</dbReference>
<dbReference type="STRING" id="97972.A0A2V1DCL4"/>
<evidence type="ECO:0000256" key="4">
    <source>
        <dbReference type="ARBA" id="ARBA00022723"/>
    </source>
</evidence>
<evidence type="ECO:0000256" key="7">
    <source>
        <dbReference type="HAMAP-Rule" id="MF_03179"/>
    </source>
</evidence>
<dbReference type="InterPro" id="IPR000905">
    <property type="entry name" value="Gcp-like_dom"/>
</dbReference>
<dbReference type="InterPro" id="IPR022450">
    <property type="entry name" value="TsaD"/>
</dbReference>
<comment type="subunit">
    <text evidence="7">Homodimer.</text>
</comment>
<reference evidence="9 10" key="1">
    <citation type="journal article" date="2018" name="Sci. Rep.">
        <title>Comparative genomics provides insights into the lifestyle and reveals functional heterogeneity of dark septate endophytic fungi.</title>
        <authorList>
            <person name="Knapp D.G."/>
            <person name="Nemeth J.B."/>
            <person name="Barry K."/>
            <person name="Hainaut M."/>
            <person name="Henrissat B."/>
            <person name="Johnson J."/>
            <person name="Kuo A."/>
            <person name="Lim J.H.P."/>
            <person name="Lipzen A."/>
            <person name="Nolan M."/>
            <person name="Ohm R.A."/>
            <person name="Tamas L."/>
            <person name="Grigoriev I.V."/>
            <person name="Spatafora J.W."/>
            <person name="Nagy L.G."/>
            <person name="Kovacs G.M."/>
        </authorList>
    </citation>
    <scope>NUCLEOTIDE SEQUENCE [LARGE SCALE GENOMIC DNA]</scope>
    <source>
        <strain evidence="9 10">DSE2036</strain>
    </source>
</reference>
<dbReference type="InterPro" id="IPR017861">
    <property type="entry name" value="KAE1/TsaD"/>
</dbReference>
<sequence length="499" mass="55070">MRITQTALHGLLRRPLVPSPSLIRPRSLLTLAIETSCDDTSVAVLELRQHDSSGRTFAQLHFHKKITCDSSKFRGIHPIAAHESHQENLASLVAEAITHIPNSTTKRASGETLNSRQIPDFISVTRGPGMRANLFTGVDTAKGLAVAWQKPLIGVHHMQAHALTPRLESALRFRETAGTGSHDQSSEAIENIHVEPQYPFLSMLVSGGHTLLVHSAALTHHEIVASTLDIPLGDCLDKIARIVLPPAVLEEANSSMYGAVMEEFVFPRDRHDDTPDIPPKATSDSGLAASEYVDMYKTRYTYLVPDNNEQALRRNASKWGWSVNEPLTKASGGIKNKSLTMSFSGLSTGVEKIMKYERDPQTNKLTKIGRQIDRISIEERKDLAEFSMRVAFEHIASRVVLGLQQHPAETVVVAGGVASNYYLRYILASMLCARGYGDVKVVFPRPNLCCDNAAMIGWTGMEMYLEGARDRLDIRAVSKWPLSQLLSPPDDKLTGPKMI</sequence>
<dbReference type="HAMAP" id="MF_01445">
    <property type="entry name" value="TsaD"/>
    <property type="match status" value="1"/>
</dbReference>
<keyword evidence="7" id="KW-0496">Mitochondrion</keyword>
<comment type="subcellular location">
    <subcellularLocation>
        <location evidence="7">Mitochondrion</location>
    </subcellularLocation>
</comment>